<evidence type="ECO:0000259" key="4">
    <source>
        <dbReference type="PROSITE" id="PS50995"/>
    </source>
</evidence>
<dbReference type="InterPro" id="IPR036390">
    <property type="entry name" value="WH_DNA-bd_sf"/>
</dbReference>
<dbReference type="PRINTS" id="PR00598">
    <property type="entry name" value="HTHMARR"/>
</dbReference>
<evidence type="ECO:0000256" key="3">
    <source>
        <dbReference type="ARBA" id="ARBA00023163"/>
    </source>
</evidence>
<sequence length="149" mass="17204">MSKEERLISEISLGMLIGQIHRLSTKRFVQNSHKFGLDISMDQWLVLGPIWKNEGISQKGIAEYCQKDKTSVTKIINTLEKKNLVVRVPDQLDHRIKRIVLSNKGKELFHNVLPVMEQTRDELRSGVSDEEIDSLKAVLTKIYRNLYSN</sequence>
<dbReference type="AlphaFoldDB" id="A0A381V929"/>
<dbReference type="InterPro" id="IPR000835">
    <property type="entry name" value="HTH_MarR-typ"/>
</dbReference>
<evidence type="ECO:0000256" key="2">
    <source>
        <dbReference type="ARBA" id="ARBA00023125"/>
    </source>
</evidence>
<dbReference type="InterPro" id="IPR036388">
    <property type="entry name" value="WH-like_DNA-bd_sf"/>
</dbReference>
<proteinExistence type="predicted"/>
<dbReference type="GO" id="GO:0003700">
    <property type="term" value="F:DNA-binding transcription factor activity"/>
    <property type="evidence" value="ECO:0007669"/>
    <property type="project" value="InterPro"/>
</dbReference>
<organism evidence="5">
    <name type="scientific">marine metagenome</name>
    <dbReference type="NCBI Taxonomy" id="408172"/>
    <lineage>
        <taxon>unclassified sequences</taxon>
        <taxon>metagenomes</taxon>
        <taxon>ecological metagenomes</taxon>
    </lineage>
</organism>
<keyword evidence="1" id="KW-0805">Transcription regulation</keyword>
<feature type="domain" description="HTH marR-type" evidence="4">
    <location>
        <begin position="10"/>
        <end position="144"/>
    </location>
</feature>
<dbReference type="EMBL" id="UINC01008185">
    <property type="protein sequence ID" value="SVA36889.1"/>
    <property type="molecule type" value="Genomic_DNA"/>
</dbReference>
<dbReference type="PANTHER" id="PTHR42756:SF1">
    <property type="entry name" value="TRANSCRIPTIONAL REPRESSOR OF EMRAB OPERON"/>
    <property type="match status" value="1"/>
</dbReference>
<protein>
    <recommendedName>
        <fullName evidence="4">HTH marR-type domain-containing protein</fullName>
    </recommendedName>
</protein>
<keyword evidence="3" id="KW-0804">Transcription</keyword>
<accession>A0A381V929</accession>
<evidence type="ECO:0000256" key="1">
    <source>
        <dbReference type="ARBA" id="ARBA00023015"/>
    </source>
</evidence>
<name>A0A381V929_9ZZZZ</name>
<reference evidence="5" key="1">
    <citation type="submission" date="2018-05" db="EMBL/GenBank/DDBJ databases">
        <authorList>
            <person name="Lanie J.A."/>
            <person name="Ng W.-L."/>
            <person name="Kazmierczak K.M."/>
            <person name="Andrzejewski T.M."/>
            <person name="Davidsen T.M."/>
            <person name="Wayne K.J."/>
            <person name="Tettelin H."/>
            <person name="Glass J.I."/>
            <person name="Rusch D."/>
            <person name="Podicherti R."/>
            <person name="Tsui H.-C.T."/>
            <person name="Winkler M.E."/>
        </authorList>
    </citation>
    <scope>NUCLEOTIDE SEQUENCE</scope>
</reference>
<dbReference type="PROSITE" id="PS50995">
    <property type="entry name" value="HTH_MARR_2"/>
    <property type="match status" value="1"/>
</dbReference>
<dbReference type="Pfam" id="PF01047">
    <property type="entry name" value="MarR"/>
    <property type="match status" value="1"/>
</dbReference>
<dbReference type="SMART" id="SM00347">
    <property type="entry name" value="HTH_MARR"/>
    <property type="match status" value="1"/>
</dbReference>
<gene>
    <name evidence="5" type="ORF">METZ01_LOCUS89743</name>
</gene>
<dbReference type="GO" id="GO:0003677">
    <property type="term" value="F:DNA binding"/>
    <property type="evidence" value="ECO:0007669"/>
    <property type="project" value="UniProtKB-KW"/>
</dbReference>
<dbReference type="PANTHER" id="PTHR42756">
    <property type="entry name" value="TRANSCRIPTIONAL REGULATOR, MARR"/>
    <property type="match status" value="1"/>
</dbReference>
<evidence type="ECO:0000313" key="5">
    <source>
        <dbReference type="EMBL" id="SVA36889.1"/>
    </source>
</evidence>
<dbReference type="Gene3D" id="1.10.10.10">
    <property type="entry name" value="Winged helix-like DNA-binding domain superfamily/Winged helix DNA-binding domain"/>
    <property type="match status" value="1"/>
</dbReference>
<dbReference type="SUPFAM" id="SSF46785">
    <property type="entry name" value="Winged helix' DNA-binding domain"/>
    <property type="match status" value="1"/>
</dbReference>
<keyword evidence="2" id="KW-0238">DNA-binding</keyword>